<gene>
    <name evidence="2" type="ORF">GJ689_04405</name>
</gene>
<organism evidence="2 3">
    <name type="scientific">Rhodoplanes serenus</name>
    <dbReference type="NCBI Taxonomy" id="200615"/>
    <lineage>
        <taxon>Bacteria</taxon>
        <taxon>Pseudomonadati</taxon>
        <taxon>Pseudomonadota</taxon>
        <taxon>Alphaproteobacteria</taxon>
        <taxon>Hyphomicrobiales</taxon>
        <taxon>Nitrobacteraceae</taxon>
        <taxon>Rhodoplanes</taxon>
    </lineage>
</organism>
<name>A0A9X4XHX5_9BRAD</name>
<dbReference type="PROSITE" id="PS50244">
    <property type="entry name" value="S5A_REDUCTASE"/>
    <property type="match status" value="1"/>
</dbReference>
<evidence type="ECO:0000313" key="2">
    <source>
        <dbReference type="EMBL" id="MTW15447.1"/>
    </source>
</evidence>
<dbReference type="EMBL" id="WNKV01000003">
    <property type="protein sequence ID" value="MTW15447.1"/>
    <property type="molecule type" value="Genomic_DNA"/>
</dbReference>
<feature type="transmembrane region" description="Helical" evidence="1">
    <location>
        <begin position="39"/>
        <end position="60"/>
    </location>
</feature>
<sequence>MLVLSLVVALLVAAVAFSMVMSIATVVERRTGNAGWVDTFWTFGLGLVGAGAALAPLGAAPSGRQLLVAVLVAAWSLRLGSHIAARARASHDDPRYAALRQQWGRDAPRRMALFLQIQVLVSLPMIAAAILAAHNPSPGLGPQDLLGALLVVAGIAGEAVADRQLRAFRAAGAGVGTGRGRICDDGLWGWSRHPNYFFEWLTWVGVAVIALDVSGGYWIGWLAVLGPACMYWLLVHVSGIPPLEEHMLARHGAAFRAHQARTSAFFPRPPRPAPVTEETR</sequence>
<dbReference type="GO" id="GO:0016020">
    <property type="term" value="C:membrane"/>
    <property type="evidence" value="ECO:0007669"/>
    <property type="project" value="TreeGrafter"/>
</dbReference>
<dbReference type="Proteomes" id="UP000438991">
    <property type="component" value="Unassembled WGS sequence"/>
</dbReference>
<dbReference type="Gene3D" id="1.20.120.1630">
    <property type="match status" value="1"/>
</dbReference>
<reference evidence="2 3" key="1">
    <citation type="submission" date="2019-11" db="EMBL/GenBank/DDBJ databases">
        <title>Whole-genome sequence of Rhodoplanes serenus DSM 18633, type strain.</title>
        <authorList>
            <person name="Kyndt J.A."/>
            <person name="Meyer T.E."/>
        </authorList>
    </citation>
    <scope>NUCLEOTIDE SEQUENCE [LARGE SCALE GENOMIC DNA]</scope>
    <source>
        <strain evidence="2 3">DSM 18633</strain>
    </source>
</reference>
<dbReference type="PANTHER" id="PTHR32251">
    <property type="entry name" value="3-OXO-5-ALPHA-STEROID 4-DEHYDROGENASE"/>
    <property type="match status" value="1"/>
</dbReference>
<keyword evidence="1" id="KW-0812">Transmembrane</keyword>
<dbReference type="InterPro" id="IPR010721">
    <property type="entry name" value="UstE-like"/>
</dbReference>
<accession>A0A9X4XHX5</accession>
<proteinExistence type="predicted"/>
<dbReference type="PANTHER" id="PTHR32251:SF17">
    <property type="entry name" value="STEROID 5-ALPHA REDUCTASE C-TERMINAL DOMAIN-CONTAINING PROTEIN"/>
    <property type="match status" value="1"/>
</dbReference>
<feature type="transmembrane region" description="Helical" evidence="1">
    <location>
        <begin position="6"/>
        <end position="27"/>
    </location>
</feature>
<dbReference type="RefSeq" id="WP_155478731.1">
    <property type="nucleotide sequence ID" value="NZ_WNKV01000003.1"/>
</dbReference>
<feature type="transmembrane region" description="Helical" evidence="1">
    <location>
        <begin position="112"/>
        <end position="133"/>
    </location>
</feature>
<dbReference type="AlphaFoldDB" id="A0A9X4XHX5"/>
<keyword evidence="1" id="KW-0472">Membrane</keyword>
<dbReference type="Pfam" id="PF06966">
    <property type="entry name" value="DUF1295"/>
    <property type="match status" value="1"/>
</dbReference>
<evidence type="ECO:0000256" key="1">
    <source>
        <dbReference type="SAM" id="Phobius"/>
    </source>
</evidence>
<protein>
    <submittedName>
        <fullName evidence="2">DUF1295 domain-containing protein</fullName>
    </submittedName>
</protein>
<evidence type="ECO:0000313" key="3">
    <source>
        <dbReference type="Proteomes" id="UP000438991"/>
    </source>
</evidence>
<comment type="caution">
    <text evidence="2">The sequence shown here is derived from an EMBL/GenBank/DDBJ whole genome shotgun (WGS) entry which is preliminary data.</text>
</comment>
<feature type="transmembrane region" description="Helical" evidence="1">
    <location>
        <begin position="196"/>
        <end position="213"/>
    </location>
</feature>
<keyword evidence="1" id="KW-1133">Transmembrane helix</keyword>